<evidence type="ECO:0000256" key="12">
    <source>
        <dbReference type="ARBA" id="ARBA00023235"/>
    </source>
</evidence>
<feature type="region of interest" description="Disordered" evidence="17">
    <location>
        <begin position="1"/>
        <end position="26"/>
    </location>
</feature>
<dbReference type="GO" id="GO:0005524">
    <property type="term" value="F:ATP binding"/>
    <property type="evidence" value="ECO:0007669"/>
    <property type="project" value="UniProtKB-UniRule"/>
</dbReference>
<dbReference type="HAMAP" id="MF_01485">
    <property type="entry name" value="RecB"/>
    <property type="match status" value="1"/>
</dbReference>
<dbReference type="EC" id="3.1.11.5" evidence="15"/>
<keyword evidence="11 15" id="KW-0234">DNA repair</keyword>
<evidence type="ECO:0000256" key="16">
    <source>
        <dbReference type="PROSITE-ProRule" id="PRU00560"/>
    </source>
</evidence>
<dbReference type="GO" id="GO:0016887">
    <property type="term" value="F:ATP hydrolysis activity"/>
    <property type="evidence" value="ECO:0007669"/>
    <property type="project" value="RHEA"/>
</dbReference>
<comment type="catalytic activity">
    <reaction evidence="14 15">
        <text>ATP + H2O = ADP + phosphate + H(+)</text>
        <dbReference type="Rhea" id="RHEA:13065"/>
        <dbReference type="ChEBI" id="CHEBI:15377"/>
        <dbReference type="ChEBI" id="CHEBI:15378"/>
        <dbReference type="ChEBI" id="CHEBI:30616"/>
        <dbReference type="ChEBI" id="CHEBI:43474"/>
        <dbReference type="ChEBI" id="CHEBI:456216"/>
        <dbReference type="EC" id="5.6.2.4"/>
    </reaction>
</comment>
<dbReference type="GO" id="GO:0043138">
    <property type="term" value="F:3'-5' DNA helicase activity"/>
    <property type="evidence" value="ECO:0007669"/>
    <property type="project" value="UniProtKB-UniRule"/>
</dbReference>
<evidence type="ECO:0000259" key="18">
    <source>
        <dbReference type="PROSITE" id="PS51198"/>
    </source>
</evidence>
<evidence type="ECO:0000256" key="2">
    <source>
        <dbReference type="ARBA" id="ARBA00022723"/>
    </source>
</evidence>
<feature type="binding site" evidence="16">
    <location>
        <begin position="40"/>
        <end position="47"/>
    </location>
    <ligand>
        <name>ATP</name>
        <dbReference type="ChEBI" id="CHEBI:30616"/>
    </ligand>
</feature>
<comment type="catalytic activity">
    <reaction evidence="13 15">
        <text>Couples ATP hydrolysis with the unwinding of duplex DNA by translocating in the 3'-5' direction.</text>
        <dbReference type="EC" id="5.6.2.4"/>
    </reaction>
</comment>
<evidence type="ECO:0000256" key="4">
    <source>
        <dbReference type="ARBA" id="ARBA00022763"/>
    </source>
</evidence>
<evidence type="ECO:0000256" key="3">
    <source>
        <dbReference type="ARBA" id="ARBA00022741"/>
    </source>
</evidence>
<keyword evidence="3 15" id="KW-0547">Nucleotide-binding</keyword>
<dbReference type="GO" id="GO:0003677">
    <property type="term" value="F:DNA binding"/>
    <property type="evidence" value="ECO:0007669"/>
    <property type="project" value="UniProtKB-UniRule"/>
</dbReference>
<dbReference type="Pfam" id="PF00580">
    <property type="entry name" value="UvrD-helicase"/>
    <property type="match status" value="1"/>
</dbReference>
<feature type="compositionally biased region" description="Low complexity" evidence="17">
    <location>
        <begin position="1"/>
        <end position="22"/>
    </location>
</feature>
<evidence type="ECO:0000313" key="21">
    <source>
        <dbReference type="Proteomes" id="UP000030017"/>
    </source>
</evidence>
<comment type="catalytic activity">
    <reaction evidence="15">
        <text>Exonucleolytic cleavage (in the presence of ATP) in either 5'- to 3'- or 3'- to 5'-direction to yield 5'-phosphooligonucleotides.</text>
        <dbReference type="EC" id="3.1.11.5"/>
    </reaction>
</comment>
<keyword evidence="8 15" id="KW-0067">ATP-binding</keyword>
<dbReference type="Proteomes" id="UP000030017">
    <property type="component" value="Unassembled WGS sequence"/>
</dbReference>
<dbReference type="PANTHER" id="PTHR11070:SF23">
    <property type="entry name" value="RECBCD ENZYME SUBUNIT RECB"/>
    <property type="match status" value="1"/>
</dbReference>
<keyword evidence="6 15" id="KW-0347">Helicase</keyword>
<dbReference type="GO" id="GO:0009338">
    <property type="term" value="C:exodeoxyribonuclease V complex"/>
    <property type="evidence" value="ECO:0007669"/>
    <property type="project" value="TreeGrafter"/>
</dbReference>
<dbReference type="SUPFAM" id="SSF52980">
    <property type="entry name" value="Restriction endonuclease-like"/>
    <property type="match status" value="1"/>
</dbReference>
<dbReference type="SUPFAM" id="SSF52540">
    <property type="entry name" value="P-loop containing nucleoside triphosphate hydrolases"/>
    <property type="match status" value="1"/>
</dbReference>
<evidence type="ECO:0000256" key="13">
    <source>
        <dbReference type="ARBA" id="ARBA00034617"/>
    </source>
</evidence>
<feature type="binding site" evidence="15">
    <location>
        <position position="1002"/>
    </location>
    <ligand>
        <name>Mg(2+)</name>
        <dbReference type="ChEBI" id="CHEBI:18420"/>
    </ligand>
</feature>
<feature type="active site" description="For nuclease activity" evidence="15">
    <location>
        <position position="1135"/>
    </location>
</feature>
<dbReference type="InterPro" id="IPR014017">
    <property type="entry name" value="DNA_helicase_UvrD-like_C"/>
</dbReference>
<keyword evidence="4 15" id="KW-0227">DNA damage</keyword>
<feature type="region of interest" description="Nuclease activity, interacts with RecD and RecA" evidence="15">
    <location>
        <begin position="928"/>
        <end position="1241"/>
    </location>
</feature>
<feature type="domain" description="UvrD-like helicase C-terminal" evidence="19">
    <location>
        <begin position="477"/>
        <end position="770"/>
    </location>
</feature>
<keyword evidence="9 15" id="KW-0460">Magnesium</keyword>
<dbReference type="Gene3D" id="1.10.486.10">
    <property type="entry name" value="PCRA, domain 4"/>
    <property type="match status" value="1"/>
</dbReference>
<dbReference type="AlphaFoldDB" id="A0A0A0EPC2"/>
<evidence type="ECO:0000256" key="9">
    <source>
        <dbReference type="ARBA" id="ARBA00022842"/>
    </source>
</evidence>
<dbReference type="Gene3D" id="1.10.3170.10">
    <property type="entry name" value="Recbcd, chain B, domain 2"/>
    <property type="match status" value="1"/>
</dbReference>
<dbReference type="GO" id="GO:0000724">
    <property type="term" value="P:double-strand break repair via homologous recombination"/>
    <property type="evidence" value="ECO:0007669"/>
    <property type="project" value="UniProtKB-UniRule"/>
</dbReference>
<dbReference type="EC" id="5.6.2.4" evidence="15"/>
<comment type="domain">
    <text evidence="15">The N-terminal DNA-binding domain is a ssDNA-dependent ATPase and has ATP-dependent 3'-5' helicase function. This domain interacts with RecC.</text>
</comment>
<dbReference type="PROSITE" id="PS51217">
    <property type="entry name" value="UVRD_HELICASE_CTER"/>
    <property type="match status" value="1"/>
</dbReference>
<evidence type="ECO:0000256" key="14">
    <source>
        <dbReference type="ARBA" id="ARBA00048988"/>
    </source>
</evidence>
<dbReference type="STRING" id="1122185.N792_07135"/>
<feature type="domain" description="UvrD-like helicase ATP-binding" evidence="18">
    <location>
        <begin position="19"/>
        <end position="476"/>
    </location>
</feature>
<comment type="subunit">
    <text evidence="15">Heterotrimer of RecB, RecC and RecD. All subunits contribute to DNA-binding. Interacts with RecA.</text>
</comment>
<dbReference type="InterPro" id="IPR014016">
    <property type="entry name" value="UvrD-like_ATP-bd"/>
</dbReference>
<dbReference type="InterPro" id="IPR004586">
    <property type="entry name" value="RecB"/>
</dbReference>
<dbReference type="GO" id="GO:0008854">
    <property type="term" value="F:exodeoxyribonuclease V activity"/>
    <property type="evidence" value="ECO:0007669"/>
    <property type="project" value="UniProtKB-EC"/>
</dbReference>
<dbReference type="EMBL" id="AVPS01000004">
    <property type="protein sequence ID" value="KGM52100.1"/>
    <property type="molecule type" value="Genomic_DNA"/>
</dbReference>
<sequence length="1241" mass="138166">MEHPTQHPTQHQTQHPTEQLQPDSWRNLPLEAGGRSLIEASAGTGKTWTISVLYLRLLLEQGLSPKQIVVTTFTDSAAGELRERIRARLIEAERYGRSLLDNGLQADDSDPVDRQWLYGHWTGTADGAAARERIQHDIQRLRLAQAELDLAPIGTLHGLCRKILVDYPFESGSAFGLGELVSSESMLQTLAEDVWRQQTQAPDSGLPVLDVDSIGKLKQYLKAYSAPGVSVRLRALTEAPEVVLSSDWVDPIRQLVGRKIFQPRKTALKNALTHLADFLESQPRDPDLIPKTLANLTPEPVSDQIADDHLDDPDIQKVLAFAADAAEALKPLAIHQKDQAQWPNHEARFAAWQHWVEQIKTWRHHRLTASGQVTFDELIERVARALPAGGSVLAERLFAAWPVALVDEFQDTDALQYGILDRIYRASDGGQRGRLVMIGDPKQAIYRFRGGDIHAYLKARRDAGSHLSLDTNYRSSREMVAACNAFYDLAGAQLSTDDSHEIRYEPVNASARCDDAPYEVDGRLCTRPLQLHYWPDCPDDADSRRSAALEGCANQIVELLTPGRHSIGGNPLVPGDIAVLLPANGDITRLRRLLSARNVPCVSSVRSSVFESDWARELQIVLYAAQHPRDEGAVQAALATRLGGKTYADLLALRDRPEHWQALSDDYAALGDIWRTRGVLALVQEVTRQATPRLFASGDSERSLTDLRHLGELLQTASERFAGPEQLLGWLAEERARRKADDGDAADEMQLRIESDAARVRLMTVHASKGLEFPVVMLPLMWANTQNTNDTIEILHDAQSGERLPGCGDADRARYRQEGQDERFRLLYVAMTRARYACHIYVLPPGRAKDKKGGAANTDPHRAPLDAMIERLLPGFDEAAPPSSLHGHIAWNRNDWLWPERVYQPPLQAGPVIRQALPEPRNTPFEFKWSFTSLTRSRFAHGTTEDGPASDEAGGAEEADLAGAFTEVPRESATNLETDETPHRELLELAPVGGADFGNALHAMFEFRQVGQPMSAQHELIRHHLLDSGVRLGDIDVELLVKRLARRIQTTLDTPMELADGHTVRLGELPKEHLRAEMGFDYALDGVAVQRLREACADAGEPDLIPRSPRHHLRGIMNGKIDLVFQHDRRFYVLDYKGNQLGKDGLLSMYAPAQLRQAMDASHYRFQALLYVVAVDRYLRQRIGPAYDRSTQLGEAIYLFVRAVGVAPTQVPGAGIWAHRFSDELIDAVDAVLANRIQEAA</sequence>
<name>A0A0A0EPC2_9GAMM</name>
<comment type="miscellaneous">
    <text evidence="15">In the RecBCD complex, RecB has a slow 3'-5' helicase, an exonuclease activity and loads RecA onto ssDNA, RecD has a fast 5'-3' helicase activity, while RecC stimulates the ATPase and processivity of the RecB helicase and contributes to recognition of the Chi site.</text>
</comment>
<dbReference type="GO" id="GO:0000287">
    <property type="term" value="F:magnesium ion binding"/>
    <property type="evidence" value="ECO:0007669"/>
    <property type="project" value="UniProtKB-UniRule"/>
</dbReference>
<comment type="similarity">
    <text evidence="15">Belongs to the helicase family. UvrD subfamily.</text>
</comment>
<dbReference type="Gene3D" id="3.40.50.300">
    <property type="entry name" value="P-loop containing nucleotide triphosphate hydrolases"/>
    <property type="match status" value="2"/>
</dbReference>
<feature type="region of interest" description="DNA-binding and helicase activity, interacts with RecC" evidence="15">
    <location>
        <begin position="1"/>
        <end position="914"/>
    </location>
</feature>
<gene>
    <name evidence="15" type="primary">recB</name>
    <name evidence="20" type="ORF">N792_07135</name>
</gene>
<dbReference type="eggNOG" id="COG1074">
    <property type="taxonomic scope" value="Bacteria"/>
</dbReference>
<dbReference type="Gene3D" id="3.90.320.10">
    <property type="match status" value="1"/>
</dbReference>
<keyword evidence="21" id="KW-1185">Reference proteome</keyword>
<organism evidence="20 21">
    <name type="scientific">Lysobacter concretionis Ko07 = DSM 16239</name>
    <dbReference type="NCBI Taxonomy" id="1122185"/>
    <lineage>
        <taxon>Bacteria</taxon>
        <taxon>Pseudomonadati</taxon>
        <taxon>Pseudomonadota</taxon>
        <taxon>Gammaproteobacteria</taxon>
        <taxon>Lysobacterales</taxon>
        <taxon>Lysobacteraceae</taxon>
        <taxon>Novilysobacter</taxon>
    </lineage>
</organism>
<keyword evidence="7 15" id="KW-0269">Exonuclease</keyword>
<protein>
    <recommendedName>
        <fullName evidence="15">RecBCD enzyme subunit RecB</fullName>
        <ecNumber evidence="15">3.1.11.5</ecNumber>
        <ecNumber evidence="15">5.6.2.4</ecNumber>
    </recommendedName>
    <alternativeName>
        <fullName evidence="15">DNA 3'-5' helicase subunit RecB</fullName>
    </alternativeName>
    <alternativeName>
        <fullName evidence="15">Exonuclease V subunit RecB</fullName>
        <shortName evidence="15">ExoV subunit RecB</shortName>
    </alternativeName>
    <alternativeName>
        <fullName evidence="15">Helicase/nuclease RecBCD subunit RecB</fullName>
    </alternativeName>
</protein>
<accession>A0A0A0EPC2</accession>
<evidence type="ECO:0000256" key="17">
    <source>
        <dbReference type="SAM" id="MobiDB-lite"/>
    </source>
</evidence>
<evidence type="ECO:0000256" key="1">
    <source>
        <dbReference type="ARBA" id="ARBA00022722"/>
    </source>
</evidence>
<keyword evidence="2 15" id="KW-0479">Metal-binding</keyword>
<reference evidence="20 21" key="1">
    <citation type="submission" date="2013-08" db="EMBL/GenBank/DDBJ databases">
        <title>Genome sequencing of Lysobacter.</title>
        <authorList>
            <person name="Zhang S."/>
            <person name="Wang G."/>
        </authorList>
    </citation>
    <scope>NUCLEOTIDE SEQUENCE [LARGE SCALE GENOMIC DNA]</scope>
    <source>
        <strain evidence="20 21">Ko07</strain>
    </source>
</reference>
<evidence type="ECO:0000313" key="20">
    <source>
        <dbReference type="EMBL" id="KGM52100.1"/>
    </source>
</evidence>
<evidence type="ECO:0000256" key="11">
    <source>
        <dbReference type="ARBA" id="ARBA00023204"/>
    </source>
</evidence>
<comment type="cofactor">
    <cofactor evidence="15">
        <name>Mg(2+)</name>
        <dbReference type="ChEBI" id="CHEBI:18420"/>
    </cofactor>
    <text evidence="15">Binds 1 Mg(2+) ion per subunit.</text>
</comment>
<evidence type="ECO:0000259" key="19">
    <source>
        <dbReference type="PROSITE" id="PS51217"/>
    </source>
</evidence>
<proteinExistence type="inferred from homology"/>
<keyword evidence="5 15" id="KW-0378">Hydrolase</keyword>
<keyword evidence="12 15" id="KW-0413">Isomerase</keyword>
<dbReference type="InterPro" id="IPR011604">
    <property type="entry name" value="PDDEXK-like_dom_sf"/>
</dbReference>
<comment type="domain">
    <text evidence="15">The C-terminal domain has nuclease activity and interacts with RecD. It interacts with RecA, facilitating its loading onto ssDNA.</text>
</comment>
<evidence type="ECO:0000256" key="8">
    <source>
        <dbReference type="ARBA" id="ARBA00022840"/>
    </source>
</evidence>
<keyword evidence="1 15" id="KW-0540">Nuclease</keyword>
<dbReference type="Pfam" id="PF13361">
    <property type="entry name" value="UvrD_C"/>
    <property type="match status" value="1"/>
</dbReference>
<evidence type="ECO:0000256" key="5">
    <source>
        <dbReference type="ARBA" id="ARBA00022801"/>
    </source>
</evidence>
<dbReference type="Pfam" id="PF12705">
    <property type="entry name" value="PDDEXK_1"/>
    <property type="match status" value="1"/>
</dbReference>
<dbReference type="InterPro" id="IPR011335">
    <property type="entry name" value="Restrct_endonuc-II-like"/>
</dbReference>
<comment type="function">
    <text evidence="15">A helicase/nuclease that prepares dsDNA breaks (DSB) for recombinational DNA repair. Binds to DSBs and unwinds DNA via a highly rapid and processive ATP-dependent bidirectional helicase activity. Unwinds dsDNA until it encounters a Chi (crossover hotspot instigator) sequence from the 3' direction. Cuts ssDNA a few nucleotides 3' to the Chi site. The properties and activities of the enzyme are changed at Chi. The Chi-altered holoenzyme produces a long 3'-ssDNA overhang and facilitates RecA-binding to the ssDNA for homologous DNA recombination and repair. Holoenzyme degrades any linearized DNA that is unable to undergo homologous recombination. In the holoenzyme this subunit contributes ATPase, 3'-5' helicase, exonuclease activity and loads RecA onto ssDNA.</text>
</comment>
<feature type="binding site" evidence="15">
    <location>
        <position position="1122"/>
    </location>
    <ligand>
        <name>Mg(2+)</name>
        <dbReference type="ChEBI" id="CHEBI:18420"/>
    </ligand>
</feature>
<dbReference type="InterPro" id="IPR000212">
    <property type="entry name" value="DNA_helicase_UvrD/REP"/>
</dbReference>
<evidence type="ECO:0000256" key="6">
    <source>
        <dbReference type="ARBA" id="ARBA00022806"/>
    </source>
</evidence>
<evidence type="ECO:0000256" key="7">
    <source>
        <dbReference type="ARBA" id="ARBA00022839"/>
    </source>
</evidence>
<dbReference type="InterPro" id="IPR027417">
    <property type="entry name" value="P-loop_NTPase"/>
</dbReference>
<evidence type="ECO:0000256" key="10">
    <source>
        <dbReference type="ARBA" id="ARBA00023125"/>
    </source>
</evidence>
<dbReference type="InterPro" id="IPR038726">
    <property type="entry name" value="PDDEXK_AddAB-type"/>
</dbReference>
<feature type="binding site" evidence="15">
    <location>
        <position position="1135"/>
    </location>
    <ligand>
        <name>Mg(2+)</name>
        <dbReference type="ChEBI" id="CHEBI:18420"/>
    </ligand>
</feature>
<evidence type="ECO:0000256" key="15">
    <source>
        <dbReference type="HAMAP-Rule" id="MF_01485"/>
    </source>
</evidence>
<dbReference type="PANTHER" id="PTHR11070">
    <property type="entry name" value="UVRD / RECB / PCRA DNA HELICASE FAMILY MEMBER"/>
    <property type="match status" value="1"/>
</dbReference>
<dbReference type="CDD" id="cd22352">
    <property type="entry name" value="RecB_C-like"/>
    <property type="match status" value="1"/>
</dbReference>
<comment type="caution">
    <text evidence="20">The sequence shown here is derived from an EMBL/GenBank/DDBJ whole genome shotgun (WGS) entry which is preliminary data.</text>
</comment>
<keyword evidence="10 15" id="KW-0238">DNA-binding</keyword>
<dbReference type="PROSITE" id="PS51198">
    <property type="entry name" value="UVRD_HELICASE_ATP_BIND"/>
    <property type="match status" value="1"/>
</dbReference>
<dbReference type="GO" id="GO:0005829">
    <property type="term" value="C:cytosol"/>
    <property type="evidence" value="ECO:0007669"/>
    <property type="project" value="TreeGrafter"/>
</dbReference>